<sequence length="845" mass="94016">MSSWRLLPVLVLRQAGFPFEMVTEYADSRAVLDAAELTEAESIARAAAEELKRSFRAAALPDRVVVASWLGFLRPLDEVRLADLRRRLPEPVGPVLRRYQDAAVRLDHGWRSWQRCHDERLAEAATRLTTTFRTDALLRDAMLLSNDAQFPHFTAWLDAPGDPMSRRGRKMTDLLIRYLQRFGTKNETHSHFGPLTVGRAARDVSGVAWAAAKPERRTFFSHWAAERVAANLSVRPEQRDRVTVRRRPLAFLRDGAVHLYAFTSEAGLSADWHFRQVAERPLSGAERLLFELADAETTVGQLRAEFDRRGVAGFDAALESLTVEDILVARFEVPIGVPEPLAALRESITEDVEAEAALAALDEATRAMADTTPADRPAALARVKELFGTVTGEAANRGSGRHYADRSVLFEECHGAVSDFVLGREAVDFVEDELAPVYELALAGPRLRMIRETAVLTDWLTERFGPGAQVPLDEFYAAYFADRDSLSRRCDVIDAELDQLDRDLTEVLLGSPDPEAAEVAVPRERLDAFLARCPSGPPALCNPDIMLAAEDASAFARGEFLAVVGDCHATRELLTHTSFAALVRERAPEVVAEVAAAYRGLVEPDELVCDLARSHPDKTANRVPLPMPDLEIYGRSSRPRAEVITPDRLYLQLGSRIELRAEGVPGRLRLLAPPSGGPSIRLDPLAPFAFPRRLGGLGLHAGHLPHVPRIRAGRVVLQRERWHIPTQEFVGTGPGAARQRGDAAEFYAACRLRERYRLPRFVFAKVAHEPKPVFVDLDAPLLVRQLFRLARTGTGVMQLSEMLPGPRQLWLQRDGRRFTSEIRCALFTADRSGVRRTKEEVRTHG</sequence>
<organism evidence="2 3">
    <name type="scientific">Micromonospora zingiberis</name>
    <dbReference type="NCBI Taxonomy" id="2053011"/>
    <lineage>
        <taxon>Bacteria</taxon>
        <taxon>Bacillati</taxon>
        <taxon>Actinomycetota</taxon>
        <taxon>Actinomycetes</taxon>
        <taxon>Micromonosporales</taxon>
        <taxon>Micromonosporaceae</taxon>
        <taxon>Micromonospora</taxon>
    </lineage>
</organism>
<accession>A0A4V2LXA6</accession>
<dbReference type="OrthoDB" id="8428173at2"/>
<evidence type="ECO:0000313" key="2">
    <source>
        <dbReference type="EMBL" id="TCB99655.1"/>
    </source>
</evidence>
<comment type="caution">
    <text evidence="2">The sequence shown here is derived from an EMBL/GenBank/DDBJ whole genome shotgun (WGS) entry which is preliminary data.</text>
</comment>
<dbReference type="EMBL" id="SJJR01000002">
    <property type="protein sequence ID" value="TCB99655.1"/>
    <property type="molecule type" value="Genomic_DNA"/>
</dbReference>
<protein>
    <recommendedName>
        <fullName evidence="1">Lantibiotic dehydratase N-terminal domain-containing protein</fullName>
    </recommendedName>
</protein>
<dbReference type="AlphaFoldDB" id="A0A4V2LXA6"/>
<evidence type="ECO:0000259" key="1">
    <source>
        <dbReference type="Pfam" id="PF04738"/>
    </source>
</evidence>
<dbReference type="Proteomes" id="UP000292274">
    <property type="component" value="Unassembled WGS sequence"/>
</dbReference>
<proteinExistence type="predicted"/>
<feature type="domain" description="Lantibiotic dehydratase N-terminal" evidence="1">
    <location>
        <begin position="135"/>
        <end position="786"/>
    </location>
</feature>
<reference evidence="2 3" key="1">
    <citation type="submission" date="2019-02" db="EMBL/GenBank/DDBJ databases">
        <title>Jishengella sp. nov., isolated from a root of Zingiber montanum.</title>
        <authorList>
            <person name="Kuncharoen N."/>
            <person name="Kudo T."/>
            <person name="Masahiro Y."/>
            <person name="Ohkuma M."/>
            <person name="Tanasupawat S."/>
        </authorList>
    </citation>
    <scope>NUCLEOTIDE SEQUENCE [LARGE SCALE GENOMIC DNA]</scope>
    <source>
        <strain evidence="2 3">PLAI 1-1</strain>
    </source>
</reference>
<dbReference type="RefSeq" id="WP_131300779.1">
    <property type="nucleotide sequence ID" value="NZ_SJJR01000002.1"/>
</dbReference>
<keyword evidence="3" id="KW-1185">Reference proteome</keyword>
<gene>
    <name evidence="2" type="ORF">E0H26_03605</name>
</gene>
<name>A0A4V2LXA6_9ACTN</name>
<dbReference type="InterPro" id="IPR006827">
    <property type="entry name" value="Lant_deHydtase_N"/>
</dbReference>
<evidence type="ECO:0000313" key="3">
    <source>
        <dbReference type="Proteomes" id="UP000292274"/>
    </source>
</evidence>
<dbReference type="Pfam" id="PF04738">
    <property type="entry name" value="Lant_dehydr_N"/>
    <property type="match status" value="1"/>
</dbReference>